<evidence type="ECO:0000313" key="18">
    <source>
        <dbReference type="Proteomes" id="UP000236728"/>
    </source>
</evidence>
<evidence type="ECO:0000256" key="7">
    <source>
        <dbReference type="ARBA" id="ARBA00014165"/>
    </source>
</evidence>
<dbReference type="EMBL" id="FNVA01000008">
    <property type="protein sequence ID" value="SEG67009.1"/>
    <property type="molecule type" value="Genomic_DNA"/>
</dbReference>
<keyword evidence="11 12" id="KW-0119">Carbohydrate metabolism</keyword>
<comment type="pathway">
    <text evidence="3 12">Carbohydrate metabolism; hexose metabolism.</text>
</comment>
<dbReference type="PROSITE" id="PS00545">
    <property type="entry name" value="ALDOSE_1_EPIMERASE"/>
    <property type="match status" value="1"/>
</dbReference>
<dbReference type="CDD" id="cd09019">
    <property type="entry name" value="galactose_mutarotase_like"/>
    <property type="match status" value="1"/>
</dbReference>
<proteinExistence type="inferred from homology"/>
<evidence type="ECO:0000256" key="15">
    <source>
        <dbReference type="PIRSR" id="PIRSR005096-3"/>
    </source>
</evidence>
<feature type="signal peptide" evidence="16">
    <location>
        <begin position="1"/>
        <end position="20"/>
    </location>
</feature>
<evidence type="ECO:0000256" key="3">
    <source>
        <dbReference type="ARBA" id="ARBA00005028"/>
    </source>
</evidence>
<dbReference type="GO" id="GO:0004034">
    <property type="term" value="F:aldose 1-epimerase activity"/>
    <property type="evidence" value="ECO:0007669"/>
    <property type="project" value="UniProtKB-EC"/>
</dbReference>
<dbReference type="InterPro" id="IPR047215">
    <property type="entry name" value="Galactose_mutarotase-like"/>
</dbReference>
<gene>
    <name evidence="17" type="ORF">SAMN05421819_4181</name>
</gene>
<evidence type="ECO:0000313" key="17">
    <source>
        <dbReference type="EMBL" id="SEG67009.1"/>
    </source>
</evidence>
<evidence type="ECO:0000256" key="4">
    <source>
        <dbReference type="ARBA" id="ARBA00006206"/>
    </source>
</evidence>
<dbReference type="OrthoDB" id="9779408at2"/>
<dbReference type="PIRSF" id="PIRSF005096">
    <property type="entry name" value="GALM"/>
    <property type="match status" value="1"/>
</dbReference>
<dbReference type="InterPro" id="IPR014718">
    <property type="entry name" value="GH-type_carb-bd"/>
</dbReference>
<dbReference type="InterPro" id="IPR018052">
    <property type="entry name" value="Ald1_epimerase_CS"/>
</dbReference>
<keyword evidence="9" id="KW-0597">Phosphoprotein</keyword>
<dbReference type="GO" id="GO:0006006">
    <property type="term" value="P:glucose metabolic process"/>
    <property type="evidence" value="ECO:0007669"/>
    <property type="project" value="TreeGrafter"/>
</dbReference>
<dbReference type="UniPathway" id="UPA00242"/>
<evidence type="ECO:0000256" key="2">
    <source>
        <dbReference type="ARBA" id="ARBA00004496"/>
    </source>
</evidence>
<evidence type="ECO:0000256" key="6">
    <source>
        <dbReference type="ARBA" id="ARBA00013185"/>
    </source>
</evidence>
<dbReference type="RefSeq" id="WP_103935097.1">
    <property type="nucleotide sequence ID" value="NZ_FNVA01000008.1"/>
</dbReference>
<dbReference type="Pfam" id="PF01263">
    <property type="entry name" value="Aldose_epim"/>
    <property type="match status" value="1"/>
</dbReference>
<keyword evidence="18" id="KW-1185">Reference proteome</keyword>
<dbReference type="InterPro" id="IPR015443">
    <property type="entry name" value="Aldose_1-epimerase"/>
</dbReference>
<keyword evidence="10 12" id="KW-0413">Isomerase</keyword>
<dbReference type="Proteomes" id="UP000236728">
    <property type="component" value="Unassembled WGS sequence"/>
</dbReference>
<sequence>MTKIGTLAALALLAATSVHAAVTSKDWGTGPDGKAVELYTVTDGDLTVTITNFGAHIVSIEAPDRAGKKADVVLGYKDLDGYLAEKKAYLGAVVGRYGNRIAKGVFTLDGKTYQIPTNNNGNALHGGTVGFDRKVWSSKTLADGVELTYVSADGEMGFPGTLTAHVKYTLEGRSLHIEYSATTDKDTVLNLTNHSYFNLGGEGSGDILGEKIMINADRYTPVDAGLIPTGKLPSVKGTPFDFLKPTAIGARIEANDEQLKIAGGYDHNFVLNGGKELHVAAKVEDPKSGRTLTVTTTEPGVQFYSGNFLDGSATGVGGKPYVKHDGFCLETQHFPDSPNHPAFPSTELKPGQVMRSTTIFTFGVAK</sequence>
<name>A0A1H6C227_9BACT</name>
<accession>A0A1H6C227</accession>
<dbReference type="PANTHER" id="PTHR10091:SF0">
    <property type="entry name" value="GALACTOSE MUTAROTASE"/>
    <property type="match status" value="1"/>
</dbReference>
<evidence type="ECO:0000256" key="10">
    <source>
        <dbReference type="ARBA" id="ARBA00023235"/>
    </source>
</evidence>
<comment type="subunit">
    <text evidence="5">Monomer.</text>
</comment>
<keyword evidence="8" id="KW-0963">Cytoplasm</keyword>
<evidence type="ECO:0000256" key="1">
    <source>
        <dbReference type="ARBA" id="ARBA00001614"/>
    </source>
</evidence>
<evidence type="ECO:0000256" key="14">
    <source>
        <dbReference type="PIRSR" id="PIRSR005096-2"/>
    </source>
</evidence>
<dbReference type="NCBIfam" id="NF008277">
    <property type="entry name" value="PRK11055.1"/>
    <property type="match status" value="1"/>
</dbReference>
<comment type="similarity">
    <text evidence="4 12">Belongs to the aldose epimerase family.</text>
</comment>
<dbReference type="SUPFAM" id="SSF74650">
    <property type="entry name" value="Galactose mutarotase-like"/>
    <property type="match status" value="1"/>
</dbReference>
<dbReference type="GO" id="GO:0033499">
    <property type="term" value="P:galactose catabolic process via UDP-galactose, Leloir pathway"/>
    <property type="evidence" value="ECO:0007669"/>
    <property type="project" value="TreeGrafter"/>
</dbReference>
<evidence type="ECO:0000256" key="12">
    <source>
        <dbReference type="PIRNR" id="PIRNR005096"/>
    </source>
</evidence>
<feature type="active site" description="Proton donor" evidence="13">
    <location>
        <position position="194"/>
    </location>
</feature>
<keyword evidence="16" id="KW-0732">Signal</keyword>
<dbReference type="InterPro" id="IPR008183">
    <property type="entry name" value="Aldose_1/G6P_1-epimerase"/>
</dbReference>
<dbReference type="InterPro" id="IPR011013">
    <property type="entry name" value="Gal_mutarotase_sf_dom"/>
</dbReference>
<dbReference type="Gene3D" id="2.70.98.10">
    <property type="match status" value="1"/>
</dbReference>
<reference evidence="17 18" key="1">
    <citation type="submission" date="2016-10" db="EMBL/GenBank/DDBJ databases">
        <authorList>
            <person name="de Groot N.N."/>
        </authorList>
    </citation>
    <scope>NUCLEOTIDE SEQUENCE [LARGE SCALE GENOMIC DNA]</scope>
    <source>
        <strain evidence="17 18">DSM 22489</strain>
    </source>
</reference>
<evidence type="ECO:0000256" key="8">
    <source>
        <dbReference type="ARBA" id="ARBA00022490"/>
    </source>
</evidence>
<comment type="subcellular location">
    <subcellularLocation>
        <location evidence="2">Cytoplasm</location>
    </subcellularLocation>
</comment>
<dbReference type="GO" id="GO:0005737">
    <property type="term" value="C:cytoplasm"/>
    <property type="evidence" value="ECO:0007669"/>
    <property type="project" value="UniProtKB-SubCell"/>
</dbReference>
<evidence type="ECO:0000256" key="16">
    <source>
        <dbReference type="SAM" id="SignalP"/>
    </source>
</evidence>
<organism evidence="17 18">
    <name type="scientific">Bryocella elongata</name>
    <dbReference type="NCBI Taxonomy" id="863522"/>
    <lineage>
        <taxon>Bacteria</taxon>
        <taxon>Pseudomonadati</taxon>
        <taxon>Acidobacteriota</taxon>
        <taxon>Terriglobia</taxon>
        <taxon>Terriglobales</taxon>
        <taxon>Acidobacteriaceae</taxon>
        <taxon>Bryocella</taxon>
    </lineage>
</organism>
<comment type="catalytic activity">
    <reaction evidence="1 12">
        <text>alpha-D-glucose = beta-D-glucose</text>
        <dbReference type="Rhea" id="RHEA:10264"/>
        <dbReference type="ChEBI" id="CHEBI:15903"/>
        <dbReference type="ChEBI" id="CHEBI:17925"/>
        <dbReference type="EC" id="5.1.3.3"/>
    </reaction>
</comment>
<feature type="binding site" evidence="14">
    <location>
        <position position="266"/>
    </location>
    <ligand>
        <name>beta-D-galactose</name>
        <dbReference type="ChEBI" id="CHEBI:27667"/>
    </ligand>
</feature>
<protein>
    <recommendedName>
        <fullName evidence="7 12">Aldose 1-epimerase</fullName>
        <ecNumber evidence="6 12">5.1.3.3</ecNumber>
    </recommendedName>
</protein>
<dbReference type="AlphaFoldDB" id="A0A1H6C227"/>
<feature type="chain" id="PRO_5009294360" description="Aldose 1-epimerase" evidence="16">
    <location>
        <begin position="21"/>
        <end position="366"/>
    </location>
</feature>
<feature type="active site" description="Proton acceptor" evidence="13">
    <location>
        <position position="330"/>
    </location>
</feature>
<evidence type="ECO:0000256" key="13">
    <source>
        <dbReference type="PIRSR" id="PIRSR005096-1"/>
    </source>
</evidence>
<feature type="binding site" evidence="15">
    <location>
        <begin position="194"/>
        <end position="196"/>
    </location>
    <ligand>
        <name>beta-D-galactose</name>
        <dbReference type="ChEBI" id="CHEBI:27667"/>
    </ligand>
</feature>
<evidence type="ECO:0000256" key="11">
    <source>
        <dbReference type="ARBA" id="ARBA00023277"/>
    </source>
</evidence>
<feature type="binding site" evidence="15">
    <location>
        <begin position="99"/>
        <end position="100"/>
    </location>
    <ligand>
        <name>beta-D-galactose</name>
        <dbReference type="ChEBI" id="CHEBI:27667"/>
    </ligand>
</feature>
<evidence type="ECO:0000256" key="5">
    <source>
        <dbReference type="ARBA" id="ARBA00011245"/>
    </source>
</evidence>
<dbReference type="EC" id="5.1.3.3" evidence="6 12"/>
<evidence type="ECO:0000256" key="9">
    <source>
        <dbReference type="ARBA" id="ARBA00022553"/>
    </source>
</evidence>
<dbReference type="GO" id="GO:0030246">
    <property type="term" value="F:carbohydrate binding"/>
    <property type="evidence" value="ECO:0007669"/>
    <property type="project" value="InterPro"/>
</dbReference>
<dbReference type="FunFam" id="2.70.98.10:FF:000003">
    <property type="entry name" value="Aldose 1-epimerase"/>
    <property type="match status" value="1"/>
</dbReference>
<dbReference type="PANTHER" id="PTHR10091">
    <property type="entry name" value="ALDOSE-1-EPIMERASE"/>
    <property type="match status" value="1"/>
</dbReference>